<reference evidence="1 2" key="1">
    <citation type="submission" date="2018-09" db="EMBL/GenBank/DDBJ databases">
        <title>YIM PH21274 draft genome.</title>
        <authorList>
            <person name="Miao C."/>
        </authorList>
    </citation>
    <scope>NUCLEOTIDE SEQUENCE [LARGE SCALE GENOMIC DNA]</scope>
    <source>
        <strain evidence="1 2">YIM PH 21724</strain>
    </source>
</reference>
<evidence type="ECO:0000313" key="2">
    <source>
        <dbReference type="Proteomes" id="UP000266677"/>
    </source>
</evidence>
<keyword evidence="2" id="KW-1185">Reference proteome</keyword>
<dbReference type="EMBL" id="QZFU01000036">
    <property type="protein sequence ID" value="RJO70853.1"/>
    <property type="molecule type" value="Genomic_DNA"/>
</dbReference>
<sequence>MSGGSYVEAEDLLRAVYEKLRAVPADDPLALAATHLVRCAMDGVALLSQPESSTANEILGCARAAVTVATYAVREVDGRDRRDRAVLPG</sequence>
<dbReference type="AlphaFoldDB" id="A0A3A4K0Q1"/>
<dbReference type="RefSeq" id="WP_120043910.1">
    <property type="nucleotide sequence ID" value="NZ_QZFU01000036.1"/>
</dbReference>
<protein>
    <submittedName>
        <fullName evidence="1">Uncharacterized protein</fullName>
    </submittedName>
</protein>
<accession>A0A3A4K0Q1</accession>
<proteinExistence type="predicted"/>
<dbReference type="Proteomes" id="UP000266677">
    <property type="component" value="Unassembled WGS sequence"/>
</dbReference>
<organism evidence="1 2">
    <name type="scientific">Nocardia panacis</name>
    <dbReference type="NCBI Taxonomy" id="2340916"/>
    <lineage>
        <taxon>Bacteria</taxon>
        <taxon>Bacillati</taxon>
        <taxon>Actinomycetota</taxon>
        <taxon>Actinomycetes</taxon>
        <taxon>Mycobacteriales</taxon>
        <taxon>Nocardiaceae</taxon>
        <taxon>Nocardia</taxon>
    </lineage>
</organism>
<evidence type="ECO:0000313" key="1">
    <source>
        <dbReference type="EMBL" id="RJO70853.1"/>
    </source>
</evidence>
<comment type="caution">
    <text evidence="1">The sequence shown here is derived from an EMBL/GenBank/DDBJ whole genome shotgun (WGS) entry which is preliminary data.</text>
</comment>
<name>A0A3A4K0Q1_9NOCA</name>
<gene>
    <name evidence="1" type="ORF">D5S18_27085</name>
</gene>